<dbReference type="EMBL" id="CM042018">
    <property type="protein sequence ID" value="KAI3829341.1"/>
    <property type="molecule type" value="Genomic_DNA"/>
</dbReference>
<protein>
    <submittedName>
        <fullName evidence="1">Uncharacterized protein</fullName>
    </submittedName>
</protein>
<comment type="caution">
    <text evidence="1">The sequence shown here is derived from an EMBL/GenBank/DDBJ whole genome shotgun (WGS) entry which is preliminary data.</text>
</comment>
<evidence type="ECO:0000313" key="2">
    <source>
        <dbReference type="Proteomes" id="UP001056120"/>
    </source>
</evidence>
<name>A0ACB9KAN2_9ASTR</name>
<keyword evidence="2" id="KW-1185">Reference proteome</keyword>
<evidence type="ECO:0000313" key="1">
    <source>
        <dbReference type="EMBL" id="KAI3829341.1"/>
    </source>
</evidence>
<accession>A0ACB9KAN2</accession>
<reference evidence="2" key="1">
    <citation type="journal article" date="2022" name="Mol. Ecol. Resour.">
        <title>The genomes of chicory, endive, great burdock and yacon provide insights into Asteraceae palaeo-polyploidization history and plant inulin production.</title>
        <authorList>
            <person name="Fan W."/>
            <person name="Wang S."/>
            <person name="Wang H."/>
            <person name="Wang A."/>
            <person name="Jiang F."/>
            <person name="Liu H."/>
            <person name="Zhao H."/>
            <person name="Xu D."/>
            <person name="Zhang Y."/>
        </authorList>
    </citation>
    <scope>NUCLEOTIDE SEQUENCE [LARGE SCALE GENOMIC DNA]</scope>
    <source>
        <strain evidence="2">cv. Yunnan</strain>
    </source>
</reference>
<dbReference type="Proteomes" id="UP001056120">
    <property type="component" value="Linkage Group LG01"/>
</dbReference>
<gene>
    <name evidence="1" type="ORF">L1987_03461</name>
</gene>
<proteinExistence type="predicted"/>
<reference evidence="1 2" key="2">
    <citation type="journal article" date="2022" name="Mol. Ecol. Resour.">
        <title>The genomes of chicory, endive, great burdock and yacon provide insights into Asteraceae paleo-polyploidization history and plant inulin production.</title>
        <authorList>
            <person name="Fan W."/>
            <person name="Wang S."/>
            <person name="Wang H."/>
            <person name="Wang A."/>
            <person name="Jiang F."/>
            <person name="Liu H."/>
            <person name="Zhao H."/>
            <person name="Xu D."/>
            <person name="Zhang Y."/>
        </authorList>
    </citation>
    <scope>NUCLEOTIDE SEQUENCE [LARGE SCALE GENOMIC DNA]</scope>
    <source>
        <strain evidence="2">cv. Yunnan</strain>
        <tissue evidence="1">Leaves</tissue>
    </source>
</reference>
<organism evidence="1 2">
    <name type="scientific">Smallanthus sonchifolius</name>
    <dbReference type="NCBI Taxonomy" id="185202"/>
    <lineage>
        <taxon>Eukaryota</taxon>
        <taxon>Viridiplantae</taxon>
        <taxon>Streptophyta</taxon>
        <taxon>Embryophyta</taxon>
        <taxon>Tracheophyta</taxon>
        <taxon>Spermatophyta</taxon>
        <taxon>Magnoliopsida</taxon>
        <taxon>eudicotyledons</taxon>
        <taxon>Gunneridae</taxon>
        <taxon>Pentapetalae</taxon>
        <taxon>asterids</taxon>
        <taxon>campanulids</taxon>
        <taxon>Asterales</taxon>
        <taxon>Asteraceae</taxon>
        <taxon>Asteroideae</taxon>
        <taxon>Heliantheae alliance</taxon>
        <taxon>Millerieae</taxon>
        <taxon>Smallanthus</taxon>
    </lineage>
</organism>
<sequence>MAYYEDGYIWAQEHTTYSHDVAYQDQVSFSSYEPYGVDSNYDAYNVSLFHEPKSIDHGDYGYNCDNNYDAYNVSLYHEPKSIDHGDYGFNEPEFEEYDPTPYGGGYDIISVYGKPIPPSDQTFEPKPEPKPKSGPMPIATNIPLVEPESKSEPKPKPKPKPKPVHALVPVPDPIELKEVGEREREKYTYPDYGYDYPWPEYDHANATGVGYDYGYGKQVVQIPPCEYSPEVVDLCESIFGSWPCLARIRKQQMNIQNSP</sequence>